<feature type="region of interest" description="Disordered" evidence="1">
    <location>
        <begin position="28"/>
        <end position="52"/>
    </location>
</feature>
<evidence type="ECO:0000313" key="2">
    <source>
        <dbReference type="EMBL" id="AWI81761.1"/>
    </source>
</evidence>
<sequence length="170" mass="18644">MNEWSPRDESADAELELADSLIGKADALLRRHHGTNTPPASAAANEPNDDSDELPILTDVVLDFDESIPLLSEVAQLQQNTLAPAPAAAASQTGLSIQDRALLVEHLVEIDTLIAHEVETWLSNELPQLLSRELDKLNERLRIETLAHLRATLLPTLSAHIASRLDDTER</sequence>
<dbReference type="OrthoDB" id="9182380at2"/>
<dbReference type="Proteomes" id="UP000244902">
    <property type="component" value="Chromosome"/>
</dbReference>
<accession>A0A2U8H7P3</accession>
<name>A0A2U8H7P3_9RHOO</name>
<dbReference type="AlphaFoldDB" id="A0A2U8H7P3"/>
<proteinExistence type="predicted"/>
<dbReference type="EMBL" id="CP022188">
    <property type="protein sequence ID" value="AWI81761.1"/>
    <property type="molecule type" value="Genomic_DNA"/>
</dbReference>
<organism evidence="2 3">
    <name type="scientific">Parazoarcus communis</name>
    <dbReference type="NCBI Taxonomy" id="41977"/>
    <lineage>
        <taxon>Bacteria</taxon>
        <taxon>Pseudomonadati</taxon>
        <taxon>Pseudomonadota</taxon>
        <taxon>Betaproteobacteria</taxon>
        <taxon>Rhodocyclales</taxon>
        <taxon>Zoogloeaceae</taxon>
        <taxon>Parazoarcus</taxon>
    </lineage>
</organism>
<protein>
    <submittedName>
        <fullName evidence="2">Uncharacterized protein</fullName>
    </submittedName>
</protein>
<reference evidence="2 3" key="1">
    <citation type="submission" date="2017-06" db="EMBL/GenBank/DDBJ databases">
        <title>Azoarcus sp. TSNA42 complete genome sequence.</title>
        <authorList>
            <person name="Woo J.-H."/>
            <person name="Kim H.-S."/>
        </authorList>
    </citation>
    <scope>NUCLEOTIDE SEQUENCE [LARGE SCALE GENOMIC DNA]</scope>
    <source>
        <strain evidence="2 3">TSNA42</strain>
    </source>
</reference>
<gene>
    <name evidence="2" type="ORF">CEW87_21855</name>
</gene>
<evidence type="ECO:0000256" key="1">
    <source>
        <dbReference type="SAM" id="MobiDB-lite"/>
    </source>
</evidence>
<dbReference type="RefSeq" id="WP_108976693.1">
    <property type="nucleotide sequence ID" value="NZ_CP022188.1"/>
</dbReference>
<evidence type="ECO:0000313" key="3">
    <source>
        <dbReference type="Proteomes" id="UP000244902"/>
    </source>
</evidence>